<evidence type="ECO:0000313" key="2">
    <source>
        <dbReference type="Proteomes" id="UP001281147"/>
    </source>
</evidence>
<dbReference type="EMBL" id="JAUTXU010000141">
    <property type="protein sequence ID" value="KAK3704298.1"/>
    <property type="molecule type" value="Genomic_DNA"/>
</dbReference>
<proteinExistence type="predicted"/>
<protein>
    <submittedName>
        <fullName evidence="1">Uncharacterized protein</fullName>
    </submittedName>
</protein>
<comment type="caution">
    <text evidence="1">The sequence shown here is derived from an EMBL/GenBank/DDBJ whole genome shotgun (WGS) entry which is preliminary data.</text>
</comment>
<name>A0ACC3MVS2_9PEZI</name>
<dbReference type="Proteomes" id="UP001281147">
    <property type="component" value="Unassembled WGS sequence"/>
</dbReference>
<gene>
    <name evidence="1" type="ORF">LTR37_013972</name>
</gene>
<sequence length="453" mass="50864">MEGFDIVLTQSLLAVPEFQRNFGEQLPDGSYQVTAAWQAGLTNGAIVGELIGLMLNGIIADKFGFKKTMIGALSLVTAFIFIPFFAHNIVQLLVGLILMGIPWGVFQTLTCTYAAEGRDDQWAYRIPYALQWLWPVPLIVGIFFAPESPWWLVRKQRYDEAKHTLRRLISRNAPTSTIDETLTMIHETNELEKSISEGTSYVDCFKGVDLRRTEIVCVTWLIQTAAGATFMGYSTYFYQQAGLDDNSAFRLSLGQYGLGAVGTVISWFLMMRFGRRTLYLSGLILLCALWLTIGFCGLAPRDNERAQQAIGSMLMIFTFVYDCTIGPVCYSLVAELSSTRLRQKSVVLARNLYNIGSIICNILVTRQLNPGARNWGAKTGFFWGGSCFLCLVWTFFRLPEPKDRTYAELDVLFENKVSARKFESTVIHELASKHAPAAIVQEEKEASERIEKA</sequence>
<evidence type="ECO:0000313" key="1">
    <source>
        <dbReference type="EMBL" id="KAK3704298.1"/>
    </source>
</evidence>
<accession>A0ACC3MVS2</accession>
<organism evidence="1 2">
    <name type="scientific">Vermiconidia calcicola</name>
    <dbReference type="NCBI Taxonomy" id="1690605"/>
    <lineage>
        <taxon>Eukaryota</taxon>
        <taxon>Fungi</taxon>
        <taxon>Dikarya</taxon>
        <taxon>Ascomycota</taxon>
        <taxon>Pezizomycotina</taxon>
        <taxon>Dothideomycetes</taxon>
        <taxon>Dothideomycetidae</taxon>
        <taxon>Mycosphaerellales</taxon>
        <taxon>Extremaceae</taxon>
        <taxon>Vermiconidia</taxon>
    </lineage>
</organism>
<reference evidence="1" key="1">
    <citation type="submission" date="2023-07" db="EMBL/GenBank/DDBJ databases">
        <title>Black Yeasts Isolated from many extreme environments.</title>
        <authorList>
            <person name="Coleine C."/>
            <person name="Stajich J.E."/>
            <person name="Selbmann L."/>
        </authorList>
    </citation>
    <scope>NUCLEOTIDE SEQUENCE</scope>
    <source>
        <strain evidence="1">CCFEE 5714</strain>
    </source>
</reference>
<keyword evidence="2" id="KW-1185">Reference proteome</keyword>